<dbReference type="CDD" id="cd09071">
    <property type="entry name" value="FAR_C"/>
    <property type="match status" value="1"/>
</dbReference>
<dbReference type="InterPro" id="IPR013120">
    <property type="entry name" value="FAR_NAD-bd"/>
</dbReference>
<evidence type="ECO:0000259" key="11">
    <source>
        <dbReference type="Pfam" id="PF07993"/>
    </source>
</evidence>
<dbReference type="GO" id="GO:0035336">
    <property type="term" value="P:long-chain fatty-acyl-CoA metabolic process"/>
    <property type="evidence" value="ECO:0007669"/>
    <property type="project" value="TreeGrafter"/>
</dbReference>
<comment type="caution">
    <text evidence="12">The sequence shown here is derived from an EMBL/GenBank/DDBJ whole genome shotgun (WGS) entry which is preliminary data.</text>
</comment>
<protein>
    <recommendedName>
        <fullName evidence="9">Fatty acyl-CoA reductase</fullName>
        <ecNumber evidence="9">1.2.1.84</ecNumber>
    </recommendedName>
</protein>
<gene>
    <name evidence="12" type="ORF">Pmani_035789</name>
</gene>
<evidence type="ECO:0000313" key="13">
    <source>
        <dbReference type="Proteomes" id="UP001292094"/>
    </source>
</evidence>
<dbReference type="PANTHER" id="PTHR11011:SF116">
    <property type="entry name" value="FATTY ACYL-COA REDUCTASE CG5065-RELATED"/>
    <property type="match status" value="1"/>
</dbReference>
<keyword evidence="4" id="KW-0812">Transmembrane</keyword>
<dbReference type="Gene3D" id="3.40.50.720">
    <property type="entry name" value="NAD(P)-binding Rossmann-like Domain"/>
    <property type="match status" value="1"/>
</dbReference>
<keyword evidence="6 9" id="KW-0443">Lipid metabolism</keyword>
<comment type="subcellular location">
    <subcellularLocation>
        <location evidence="1">Membrane</location>
        <topology evidence="1">Multi-pass membrane protein</topology>
    </subcellularLocation>
</comment>
<keyword evidence="7" id="KW-0472">Membrane</keyword>
<dbReference type="InterPro" id="IPR036291">
    <property type="entry name" value="NAD(P)-bd_dom_sf"/>
</dbReference>
<dbReference type="EMBL" id="JAWZYT010005167">
    <property type="protein sequence ID" value="KAK4291376.1"/>
    <property type="molecule type" value="Genomic_DNA"/>
</dbReference>
<accession>A0AAE1NM82</accession>
<dbReference type="InterPro" id="IPR026055">
    <property type="entry name" value="FAR"/>
</dbReference>
<evidence type="ECO:0000256" key="3">
    <source>
        <dbReference type="ARBA" id="ARBA00022516"/>
    </source>
</evidence>
<comment type="catalytic activity">
    <reaction evidence="8 9">
        <text>a long-chain fatty acyl-CoA + 2 NADPH + 2 H(+) = a long-chain primary fatty alcohol + 2 NADP(+) + CoA</text>
        <dbReference type="Rhea" id="RHEA:52716"/>
        <dbReference type="ChEBI" id="CHEBI:15378"/>
        <dbReference type="ChEBI" id="CHEBI:57287"/>
        <dbReference type="ChEBI" id="CHEBI:57783"/>
        <dbReference type="ChEBI" id="CHEBI:58349"/>
        <dbReference type="ChEBI" id="CHEBI:77396"/>
        <dbReference type="ChEBI" id="CHEBI:83139"/>
        <dbReference type="EC" id="1.2.1.84"/>
    </reaction>
</comment>
<evidence type="ECO:0000256" key="9">
    <source>
        <dbReference type="RuleBase" id="RU363097"/>
    </source>
</evidence>
<name>A0AAE1NM82_9EUCA</name>
<dbReference type="GO" id="GO:0080019">
    <property type="term" value="F:alcohol-forming very long-chain fatty acyl-CoA reductase activity"/>
    <property type="evidence" value="ECO:0007669"/>
    <property type="project" value="InterPro"/>
</dbReference>
<proteinExistence type="inferred from homology"/>
<dbReference type="FunFam" id="3.40.50.720:FF:000143">
    <property type="entry name" value="Fatty acyl-CoA reductase"/>
    <property type="match status" value="1"/>
</dbReference>
<dbReference type="Pfam" id="PF03015">
    <property type="entry name" value="Sterile"/>
    <property type="match status" value="1"/>
</dbReference>
<evidence type="ECO:0000256" key="2">
    <source>
        <dbReference type="ARBA" id="ARBA00005928"/>
    </source>
</evidence>
<dbReference type="EC" id="1.2.1.84" evidence="9"/>
<dbReference type="CDD" id="cd05236">
    <property type="entry name" value="FAR-N_SDR_e"/>
    <property type="match status" value="1"/>
</dbReference>
<evidence type="ECO:0000259" key="10">
    <source>
        <dbReference type="Pfam" id="PF03015"/>
    </source>
</evidence>
<dbReference type="Proteomes" id="UP001292094">
    <property type="component" value="Unassembled WGS sequence"/>
</dbReference>
<evidence type="ECO:0000256" key="1">
    <source>
        <dbReference type="ARBA" id="ARBA00004141"/>
    </source>
</evidence>
<dbReference type="GO" id="GO:0005777">
    <property type="term" value="C:peroxisome"/>
    <property type="evidence" value="ECO:0007669"/>
    <property type="project" value="TreeGrafter"/>
</dbReference>
<evidence type="ECO:0000256" key="8">
    <source>
        <dbReference type="ARBA" id="ARBA00052530"/>
    </source>
</evidence>
<comment type="function">
    <text evidence="9">Catalyzes the reduction of fatty acyl-CoA to fatty alcohols.</text>
</comment>
<dbReference type="GO" id="GO:0016020">
    <property type="term" value="C:membrane"/>
    <property type="evidence" value="ECO:0007669"/>
    <property type="project" value="UniProtKB-SubCell"/>
</dbReference>
<feature type="domain" description="Thioester reductase (TE)" evidence="11">
    <location>
        <begin position="7"/>
        <end position="220"/>
    </location>
</feature>
<dbReference type="SUPFAM" id="SSF51735">
    <property type="entry name" value="NAD(P)-binding Rossmann-fold domains"/>
    <property type="match status" value="1"/>
</dbReference>
<keyword evidence="13" id="KW-1185">Reference proteome</keyword>
<organism evidence="12 13">
    <name type="scientific">Petrolisthes manimaculis</name>
    <dbReference type="NCBI Taxonomy" id="1843537"/>
    <lineage>
        <taxon>Eukaryota</taxon>
        <taxon>Metazoa</taxon>
        <taxon>Ecdysozoa</taxon>
        <taxon>Arthropoda</taxon>
        <taxon>Crustacea</taxon>
        <taxon>Multicrustacea</taxon>
        <taxon>Malacostraca</taxon>
        <taxon>Eumalacostraca</taxon>
        <taxon>Eucarida</taxon>
        <taxon>Decapoda</taxon>
        <taxon>Pleocyemata</taxon>
        <taxon>Anomura</taxon>
        <taxon>Galatheoidea</taxon>
        <taxon>Porcellanidae</taxon>
        <taxon>Petrolisthes</taxon>
    </lineage>
</organism>
<dbReference type="Pfam" id="PF07993">
    <property type="entry name" value="NAD_binding_4"/>
    <property type="match status" value="1"/>
</dbReference>
<keyword evidence="9" id="KW-0521">NADP</keyword>
<evidence type="ECO:0000256" key="5">
    <source>
        <dbReference type="ARBA" id="ARBA00022989"/>
    </source>
</evidence>
<comment type="similarity">
    <text evidence="2 9">Belongs to the fatty acyl-CoA reductase family.</text>
</comment>
<evidence type="ECO:0000256" key="4">
    <source>
        <dbReference type="ARBA" id="ARBA00022692"/>
    </source>
</evidence>
<sequence length="535" mass="59004">MFDHLRSTSPEVLRKLVPIQGDIMLPGLGVSTEDAATIIARVSVVFHAAATVKFDEALKLSLQMNVLGTKRLVELCHRMDKLVALVHVSTAYCNCDRGEVKEEVYPPPTDPYKLIQLVDWMDDDTFNHLTPKLIGSRPNTYTYTKALAEHLLVQEAASLPLVIVRPSIVAAAWREPLPGWVDNLNGPTGLIVGAGKGMLRTLHCRGELVADLIPVDIPINLLIVAAWHTAMHRKNELVVYNCVSGMERPVRWGEINEHGMSALRRNAMNDVVWYPNLHFTQHKTLNTIAVLLQHWLPAYLMDAAARLAGKRPIMVRIAQKLDRAASCLEYFTTHEWRFSNDNVQSLWSQLSFQDQHTFNFALSALHWPTYMEQYCLGTKRYVMKEELATLPSARKHLTKMFWMDLATRMVGVAALAAPVFLALTSHPPSPDVVGSTDVEGTGGVGSVASLSPQDLVDCGCSVSIDQANIIPVGVTLQPAPVTSWIPLLTDGGVFSKAAAAYTKPLPAAQQPVIVVPRRLLLLPPPFKKPGQPTGL</sequence>
<keyword evidence="9" id="KW-0560">Oxidoreductase</keyword>
<dbReference type="GO" id="GO:0102965">
    <property type="term" value="F:alcohol-forming long-chain fatty acyl-CoA reductase activity"/>
    <property type="evidence" value="ECO:0007669"/>
    <property type="project" value="UniProtKB-EC"/>
</dbReference>
<keyword evidence="5" id="KW-1133">Transmembrane helix</keyword>
<dbReference type="AlphaFoldDB" id="A0AAE1NM82"/>
<evidence type="ECO:0000313" key="12">
    <source>
        <dbReference type="EMBL" id="KAK4291376.1"/>
    </source>
</evidence>
<feature type="domain" description="Fatty acyl-CoA reductase C-terminal" evidence="10">
    <location>
        <begin position="294"/>
        <end position="385"/>
    </location>
</feature>
<keyword evidence="3 9" id="KW-0444">Lipid biosynthesis</keyword>
<reference evidence="12" key="1">
    <citation type="submission" date="2023-11" db="EMBL/GenBank/DDBJ databases">
        <title>Genome assemblies of two species of porcelain crab, Petrolisthes cinctipes and Petrolisthes manimaculis (Anomura: Porcellanidae).</title>
        <authorList>
            <person name="Angst P."/>
        </authorList>
    </citation>
    <scope>NUCLEOTIDE SEQUENCE</scope>
    <source>
        <strain evidence="12">PB745_02</strain>
        <tissue evidence="12">Gill</tissue>
    </source>
</reference>
<dbReference type="PANTHER" id="PTHR11011">
    <property type="entry name" value="MALE STERILITY PROTEIN 2-RELATED"/>
    <property type="match status" value="1"/>
</dbReference>
<evidence type="ECO:0000256" key="6">
    <source>
        <dbReference type="ARBA" id="ARBA00023098"/>
    </source>
</evidence>
<evidence type="ECO:0000256" key="7">
    <source>
        <dbReference type="ARBA" id="ARBA00023136"/>
    </source>
</evidence>
<dbReference type="InterPro" id="IPR033640">
    <property type="entry name" value="FAR_C"/>
</dbReference>